<dbReference type="InterPro" id="IPR041490">
    <property type="entry name" value="KstR2_TetR_C"/>
</dbReference>
<dbReference type="SUPFAM" id="SSF46689">
    <property type="entry name" value="Homeodomain-like"/>
    <property type="match status" value="2"/>
</dbReference>
<reference evidence="6 7" key="1">
    <citation type="submission" date="2020-08" db="EMBL/GenBank/DDBJ databases">
        <title>Genomic Encyclopedia of Type Strains, Phase IV (KMG-IV): sequencing the most valuable type-strain genomes for metagenomic binning, comparative biology and taxonomic classification.</title>
        <authorList>
            <person name="Goeker M."/>
        </authorList>
    </citation>
    <scope>NUCLEOTIDE SEQUENCE [LARGE SCALE GENOMIC DNA]</scope>
    <source>
        <strain evidence="6 7">DSM 29781</strain>
    </source>
</reference>
<evidence type="ECO:0000256" key="3">
    <source>
        <dbReference type="ARBA" id="ARBA00023163"/>
    </source>
</evidence>
<protein>
    <submittedName>
        <fullName evidence="6">AcrR family transcriptional regulator</fullName>
    </submittedName>
</protein>
<evidence type="ECO:0000256" key="2">
    <source>
        <dbReference type="ARBA" id="ARBA00023125"/>
    </source>
</evidence>
<dbReference type="InterPro" id="IPR050109">
    <property type="entry name" value="HTH-type_TetR-like_transc_reg"/>
</dbReference>
<feature type="DNA-binding region" description="H-T-H motif" evidence="4">
    <location>
        <begin position="50"/>
        <end position="69"/>
    </location>
</feature>
<evidence type="ECO:0000259" key="5">
    <source>
        <dbReference type="PROSITE" id="PS50977"/>
    </source>
</evidence>
<comment type="caution">
    <text evidence="6">The sequence shown here is derived from an EMBL/GenBank/DDBJ whole genome shotgun (WGS) entry which is preliminary data.</text>
</comment>
<dbReference type="Pfam" id="PF17932">
    <property type="entry name" value="TetR_C_24"/>
    <property type="match status" value="1"/>
</dbReference>
<proteinExistence type="predicted"/>
<keyword evidence="2 4" id="KW-0238">DNA-binding</keyword>
<keyword evidence="3" id="KW-0804">Transcription</keyword>
<dbReference type="EMBL" id="JACHGB010000005">
    <property type="protein sequence ID" value="MBB5272781.1"/>
    <property type="molecule type" value="Genomic_DNA"/>
</dbReference>
<dbReference type="PANTHER" id="PTHR30055:SF234">
    <property type="entry name" value="HTH-TYPE TRANSCRIPTIONAL REGULATOR BETI"/>
    <property type="match status" value="1"/>
</dbReference>
<dbReference type="GO" id="GO:0003700">
    <property type="term" value="F:DNA-binding transcription factor activity"/>
    <property type="evidence" value="ECO:0007669"/>
    <property type="project" value="TreeGrafter"/>
</dbReference>
<dbReference type="Proteomes" id="UP000532440">
    <property type="component" value="Unassembled WGS sequence"/>
</dbReference>
<sequence length="425" mass="46241">MNARREAAAAASLITPAPPAKSGAGRGVRRRAVLDAAARLFNRRGLRGATLAEVAADVGLATNSITYYFRRKEDLAVACLLEAIEAVVAIADEAAIHPTGLQRAQAFIDGYLRLLADIDSGRRGELVRFHDIRALEPGHRAQVVAAYVPMFRRVRVLLGRPDGSPRTLRALNARTLLLLTMAFWSRVWIRRYALADYPLVAARIGDILSGGLARPGTTWSPPRWTGASPLEDPAEDAMRAAFLKAATLLLNEQGYRGASIDRISARINLTKGAFYHHHADKDELISACFERSFAAIRRAQRSAADGGSGWDRLLRVAGTLACHQLSDSGPLLRFTSRSALPEEMRAKARRTMDRLTQRYGHIIVDGIADGSMRPVDPSIAADMVTGAINAVVELGHWLPGFDVDEALDLFLRPLMLGLESDTLAG</sequence>
<evidence type="ECO:0000256" key="1">
    <source>
        <dbReference type="ARBA" id="ARBA00023015"/>
    </source>
</evidence>
<dbReference type="RefSeq" id="WP_183968626.1">
    <property type="nucleotide sequence ID" value="NZ_BAABEW010000012.1"/>
</dbReference>
<dbReference type="Pfam" id="PF00440">
    <property type="entry name" value="TetR_N"/>
    <property type="match status" value="2"/>
</dbReference>
<evidence type="ECO:0000313" key="6">
    <source>
        <dbReference type="EMBL" id="MBB5272781.1"/>
    </source>
</evidence>
<dbReference type="AlphaFoldDB" id="A0A7W8HJU4"/>
<dbReference type="Gene3D" id="1.10.10.60">
    <property type="entry name" value="Homeodomain-like"/>
    <property type="match status" value="2"/>
</dbReference>
<feature type="DNA-binding region" description="H-T-H motif" evidence="4">
    <location>
        <begin position="259"/>
        <end position="278"/>
    </location>
</feature>
<dbReference type="SUPFAM" id="SSF48498">
    <property type="entry name" value="Tetracyclin repressor-like, C-terminal domain"/>
    <property type="match status" value="1"/>
</dbReference>
<name>A0A7W8HJU4_9BURK</name>
<keyword evidence="1" id="KW-0805">Transcription regulation</keyword>
<dbReference type="InterPro" id="IPR036271">
    <property type="entry name" value="Tet_transcr_reg_TetR-rel_C_sf"/>
</dbReference>
<dbReference type="Gene3D" id="1.10.357.10">
    <property type="entry name" value="Tetracycline Repressor, domain 2"/>
    <property type="match status" value="2"/>
</dbReference>
<dbReference type="PRINTS" id="PR00455">
    <property type="entry name" value="HTHTETR"/>
</dbReference>
<evidence type="ECO:0000256" key="4">
    <source>
        <dbReference type="PROSITE-ProRule" id="PRU00335"/>
    </source>
</evidence>
<dbReference type="PANTHER" id="PTHR30055">
    <property type="entry name" value="HTH-TYPE TRANSCRIPTIONAL REGULATOR RUTR"/>
    <property type="match status" value="1"/>
</dbReference>
<dbReference type="GO" id="GO:0000976">
    <property type="term" value="F:transcription cis-regulatory region binding"/>
    <property type="evidence" value="ECO:0007669"/>
    <property type="project" value="TreeGrafter"/>
</dbReference>
<feature type="domain" description="HTH tetR-type" evidence="5">
    <location>
        <begin position="27"/>
        <end position="87"/>
    </location>
</feature>
<gene>
    <name evidence="6" type="ORF">HNQ70_002804</name>
</gene>
<dbReference type="PROSITE" id="PS50977">
    <property type="entry name" value="HTH_TETR_2"/>
    <property type="match status" value="2"/>
</dbReference>
<dbReference type="InterPro" id="IPR001647">
    <property type="entry name" value="HTH_TetR"/>
</dbReference>
<feature type="domain" description="HTH tetR-type" evidence="5">
    <location>
        <begin position="236"/>
        <end position="296"/>
    </location>
</feature>
<accession>A0A7W8HJU4</accession>
<organism evidence="6 7">
    <name type="scientific">Quisquiliibacterium transsilvanicum</name>
    <dbReference type="NCBI Taxonomy" id="1549638"/>
    <lineage>
        <taxon>Bacteria</taxon>
        <taxon>Pseudomonadati</taxon>
        <taxon>Pseudomonadota</taxon>
        <taxon>Betaproteobacteria</taxon>
        <taxon>Burkholderiales</taxon>
        <taxon>Burkholderiaceae</taxon>
        <taxon>Quisquiliibacterium</taxon>
    </lineage>
</organism>
<keyword evidence="7" id="KW-1185">Reference proteome</keyword>
<dbReference type="InterPro" id="IPR009057">
    <property type="entry name" value="Homeodomain-like_sf"/>
</dbReference>
<evidence type="ECO:0000313" key="7">
    <source>
        <dbReference type="Proteomes" id="UP000532440"/>
    </source>
</evidence>